<protein>
    <recommendedName>
        <fullName evidence="4">Transposase Tc1-like domain-containing protein</fullName>
    </recommendedName>
</protein>
<reference evidence="2" key="1">
    <citation type="journal article" date="2020" name="Fungal Divers.">
        <title>Resolving the Mortierellaceae phylogeny through synthesis of multi-gene phylogenetics and phylogenomics.</title>
        <authorList>
            <person name="Vandepol N."/>
            <person name="Liber J."/>
            <person name="Desiro A."/>
            <person name="Na H."/>
            <person name="Kennedy M."/>
            <person name="Barry K."/>
            <person name="Grigoriev I.V."/>
            <person name="Miller A.N."/>
            <person name="O'Donnell K."/>
            <person name="Stajich J.E."/>
            <person name="Bonito G."/>
        </authorList>
    </citation>
    <scope>NUCLEOTIDE SEQUENCE</scope>
    <source>
        <strain evidence="2">NRRL 6426</strain>
    </source>
</reference>
<dbReference type="EMBL" id="JAAAUQ010000009">
    <property type="protein sequence ID" value="KAF9156885.1"/>
    <property type="molecule type" value="Genomic_DNA"/>
</dbReference>
<evidence type="ECO:0000256" key="1">
    <source>
        <dbReference type="SAM" id="MobiDB-lite"/>
    </source>
</evidence>
<dbReference type="Proteomes" id="UP000748756">
    <property type="component" value="Unassembled WGS sequence"/>
</dbReference>
<keyword evidence="3" id="KW-1185">Reference proteome</keyword>
<evidence type="ECO:0008006" key="4">
    <source>
        <dbReference type="Google" id="ProtNLM"/>
    </source>
</evidence>
<dbReference type="OrthoDB" id="4843387at2759"/>
<comment type="caution">
    <text evidence="2">The sequence shown here is derived from an EMBL/GenBank/DDBJ whole genome shotgun (WGS) entry which is preliminary data.</text>
</comment>
<dbReference type="InterPro" id="IPR009057">
    <property type="entry name" value="Homeodomain-like_sf"/>
</dbReference>
<dbReference type="SUPFAM" id="SSF46689">
    <property type="entry name" value="Homeodomain-like"/>
    <property type="match status" value="1"/>
</dbReference>
<gene>
    <name evidence="2" type="ORF">BG015_011535</name>
</gene>
<accession>A0A9P5S7D8</accession>
<evidence type="ECO:0000313" key="3">
    <source>
        <dbReference type="Proteomes" id="UP000748756"/>
    </source>
</evidence>
<dbReference type="AlphaFoldDB" id="A0A9P5S7D8"/>
<proteinExistence type="predicted"/>
<feature type="compositionally biased region" description="Polar residues" evidence="1">
    <location>
        <begin position="95"/>
        <end position="104"/>
    </location>
</feature>
<sequence length="149" mass="16720">MKPYPATTKRKALSPLADGLMHQQVANRINVGRTTITTWAMKLPKDALRGIERPKAGRPRKLTDSDACNVSLNMRHGITRNAVWATEALNKENKNPVSAQTVRRASQRVGDKAKKMKKRPRLSRANKITRKGFAATYAGWAEDDWSRVV</sequence>
<organism evidence="2 3">
    <name type="scientific">Linnemannia schmuckeri</name>
    <dbReference type="NCBI Taxonomy" id="64567"/>
    <lineage>
        <taxon>Eukaryota</taxon>
        <taxon>Fungi</taxon>
        <taxon>Fungi incertae sedis</taxon>
        <taxon>Mucoromycota</taxon>
        <taxon>Mortierellomycotina</taxon>
        <taxon>Mortierellomycetes</taxon>
        <taxon>Mortierellales</taxon>
        <taxon>Mortierellaceae</taxon>
        <taxon>Linnemannia</taxon>
    </lineage>
</organism>
<feature type="region of interest" description="Disordered" evidence="1">
    <location>
        <begin position="94"/>
        <end position="121"/>
    </location>
</feature>
<evidence type="ECO:0000313" key="2">
    <source>
        <dbReference type="EMBL" id="KAF9156885.1"/>
    </source>
</evidence>
<name>A0A9P5S7D8_9FUNG</name>